<sequence length="117" mass="13126">MADSRTRLAAQVRRLLETTPREALPMTYHQVAETLGLQPPRIIQQVALALEETMREDAEAEQPFMAALVVSRQGQGLPARGFFDLAVALGRFPEEPARHIEAWRGEYRHALAARGNH</sequence>
<organism evidence="1 2">
    <name type="scientific">Modicisalibacter tunisiensis</name>
    <dbReference type="NCBI Taxonomy" id="390637"/>
    <lineage>
        <taxon>Bacteria</taxon>
        <taxon>Pseudomonadati</taxon>
        <taxon>Pseudomonadota</taxon>
        <taxon>Gammaproteobacteria</taxon>
        <taxon>Oceanospirillales</taxon>
        <taxon>Halomonadaceae</taxon>
        <taxon>Modicisalibacter</taxon>
    </lineage>
</organism>
<comment type="caution">
    <text evidence="1">The sequence shown here is derived from an EMBL/GenBank/DDBJ whole genome shotgun (WGS) entry which is preliminary data.</text>
</comment>
<reference evidence="1 2" key="1">
    <citation type="submission" date="2021-05" db="EMBL/GenBank/DDBJ databases">
        <title>Petroleum and Energy Research Collection (APPE): ex situ preservation of microbial diversity associated with the oil industry and exploitation of its biotechnological potential.</title>
        <authorList>
            <person name="Paixao C.T.M."/>
            <person name="Gomes M.B."/>
            <person name="Oliveira V.M."/>
        </authorList>
    </citation>
    <scope>NUCLEOTIDE SEQUENCE [LARGE SCALE GENOMIC DNA]</scope>
    <source>
        <strain evidence="1 2">LIT2</strain>
    </source>
</reference>
<proteinExistence type="predicted"/>
<evidence type="ECO:0000313" key="2">
    <source>
        <dbReference type="Proteomes" id="UP001319883"/>
    </source>
</evidence>
<dbReference type="EMBL" id="JAGXFD010000001">
    <property type="protein sequence ID" value="MBZ9567725.1"/>
    <property type="molecule type" value="Genomic_DNA"/>
</dbReference>
<evidence type="ECO:0000313" key="1">
    <source>
        <dbReference type="EMBL" id="MBZ9567725.1"/>
    </source>
</evidence>
<evidence type="ECO:0008006" key="3">
    <source>
        <dbReference type="Google" id="ProtNLM"/>
    </source>
</evidence>
<protein>
    <recommendedName>
        <fullName evidence="3">RNA polymerase sigma-70 region 4 domain-containing protein</fullName>
    </recommendedName>
</protein>
<accession>A0ABS7WYK8</accession>
<keyword evidence="2" id="KW-1185">Reference proteome</keyword>
<gene>
    <name evidence="1" type="ORF">KGQ91_08515</name>
</gene>
<name>A0ABS7WYK8_9GAMM</name>
<dbReference type="Proteomes" id="UP001319883">
    <property type="component" value="Unassembled WGS sequence"/>
</dbReference>